<comment type="caution">
    <text evidence="1">The sequence shown here is derived from an EMBL/GenBank/DDBJ whole genome shotgun (WGS) entry which is preliminary data.</text>
</comment>
<accession>A0AA86UNG0</accession>
<evidence type="ECO:0000313" key="2">
    <source>
        <dbReference type="EMBL" id="CAL6045989.1"/>
    </source>
</evidence>
<proteinExistence type="predicted"/>
<dbReference type="EMBL" id="CAXDID020000166">
    <property type="protein sequence ID" value="CAL6045989.1"/>
    <property type="molecule type" value="Genomic_DNA"/>
</dbReference>
<dbReference type="EMBL" id="CATOUU010000905">
    <property type="protein sequence ID" value="CAI9958407.1"/>
    <property type="molecule type" value="Genomic_DNA"/>
</dbReference>
<dbReference type="Gene3D" id="3.30.420.10">
    <property type="entry name" value="Ribonuclease H-like superfamily/Ribonuclease H"/>
    <property type="match status" value="1"/>
</dbReference>
<evidence type="ECO:0000313" key="1">
    <source>
        <dbReference type="EMBL" id="CAI9958407.1"/>
    </source>
</evidence>
<evidence type="ECO:0000313" key="3">
    <source>
        <dbReference type="Proteomes" id="UP001642409"/>
    </source>
</evidence>
<reference evidence="1" key="1">
    <citation type="submission" date="2023-06" db="EMBL/GenBank/DDBJ databases">
        <authorList>
            <person name="Kurt Z."/>
        </authorList>
    </citation>
    <scope>NUCLEOTIDE SEQUENCE</scope>
</reference>
<sequence>MSVSPHVIISQLTEDDSKATFYAMRKLFKRCWCAYACIDNKHYSSYYIGHLFTEEKILSRIPPPEKIYLDIDQFEHCSPLQHQLVQQLLITPEQGLSDYLARTESDPNYIYQKFVRNFRFDKQTLIFIDFEAFCTSPLFPSEIGAVRVLNGEIVATLHSFFTPNEEELQMLKNNQKIAASVIYTKKITAIPPPWEEPFQHCKPVTRFAEFTLLNEFCTKSSEHLKQFEQVKIIKEFAEEEHFAFVGKGIHLEKKILSEMKFTQLILETEDIFKVAFKKDPVFENIHENREFKYCAFHQFKGKGHCGLDDALYLADLVCNQKQAEEKKNEVVE</sequence>
<gene>
    <name evidence="2" type="ORF">HINF_LOCUS41513</name>
    <name evidence="1" type="ORF">HINF_LOCUS46052</name>
</gene>
<dbReference type="AlphaFoldDB" id="A0AA86UNG0"/>
<organism evidence="1">
    <name type="scientific">Hexamita inflata</name>
    <dbReference type="NCBI Taxonomy" id="28002"/>
    <lineage>
        <taxon>Eukaryota</taxon>
        <taxon>Metamonada</taxon>
        <taxon>Diplomonadida</taxon>
        <taxon>Hexamitidae</taxon>
        <taxon>Hexamitinae</taxon>
        <taxon>Hexamita</taxon>
    </lineage>
</organism>
<protein>
    <recommendedName>
        <fullName evidence="4">Exonuclease domain-containing protein</fullName>
    </recommendedName>
</protein>
<dbReference type="SUPFAM" id="SSF53098">
    <property type="entry name" value="Ribonuclease H-like"/>
    <property type="match status" value="1"/>
</dbReference>
<dbReference type="Proteomes" id="UP001642409">
    <property type="component" value="Unassembled WGS sequence"/>
</dbReference>
<name>A0AA86UNG0_9EUKA</name>
<dbReference type="InterPro" id="IPR012337">
    <property type="entry name" value="RNaseH-like_sf"/>
</dbReference>
<reference evidence="2 3" key="2">
    <citation type="submission" date="2024-07" db="EMBL/GenBank/DDBJ databases">
        <authorList>
            <person name="Akdeniz Z."/>
        </authorList>
    </citation>
    <scope>NUCLEOTIDE SEQUENCE [LARGE SCALE GENOMIC DNA]</scope>
</reference>
<evidence type="ECO:0008006" key="4">
    <source>
        <dbReference type="Google" id="ProtNLM"/>
    </source>
</evidence>
<dbReference type="GO" id="GO:0003676">
    <property type="term" value="F:nucleic acid binding"/>
    <property type="evidence" value="ECO:0007669"/>
    <property type="project" value="InterPro"/>
</dbReference>
<dbReference type="InterPro" id="IPR036397">
    <property type="entry name" value="RNaseH_sf"/>
</dbReference>
<keyword evidence="3" id="KW-1185">Reference proteome</keyword>